<dbReference type="Pfam" id="PF00703">
    <property type="entry name" value="Glyco_hydro_2"/>
    <property type="match status" value="1"/>
</dbReference>
<dbReference type="STRING" id="246199.CUS_7589"/>
<evidence type="ECO:0000256" key="7">
    <source>
        <dbReference type="RuleBase" id="RU361154"/>
    </source>
</evidence>
<accession>E9SH61</accession>
<evidence type="ECO:0000259" key="8">
    <source>
        <dbReference type="SMART" id="SM01038"/>
    </source>
</evidence>
<dbReference type="InterPro" id="IPR050347">
    <property type="entry name" value="Bact_Beta-galactosidase"/>
</dbReference>
<dbReference type="GO" id="GO:0030246">
    <property type="term" value="F:carbohydrate binding"/>
    <property type="evidence" value="ECO:0007669"/>
    <property type="project" value="InterPro"/>
</dbReference>
<dbReference type="InterPro" id="IPR006102">
    <property type="entry name" value="Ig-like_GH2"/>
</dbReference>
<reference evidence="9 10" key="1">
    <citation type="submission" date="2011-02" db="EMBL/GenBank/DDBJ databases">
        <authorList>
            <person name="Nelson K.E."/>
            <person name="Sutton G."/>
            <person name="Torralba M."/>
            <person name="Durkin S."/>
            <person name="Harkins D."/>
            <person name="Montgomery R."/>
            <person name="Ziemer C."/>
            <person name="Klaassens E."/>
            <person name="Ocuiv P."/>
            <person name="Morrison M."/>
        </authorList>
    </citation>
    <scope>NUCLEOTIDE SEQUENCE [LARGE SCALE GENOMIC DNA]</scope>
    <source>
        <strain evidence="9 10">8</strain>
    </source>
</reference>
<comment type="caution">
    <text evidence="9">The sequence shown here is derived from an EMBL/GenBank/DDBJ whole genome shotgun (WGS) entry which is preliminary data.</text>
</comment>
<dbReference type="Proteomes" id="UP000004259">
    <property type="component" value="Unassembled WGS sequence"/>
</dbReference>
<dbReference type="EMBL" id="ADKM02000130">
    <property type="protein sequence ID" value="EGC01344.1"/>
    <property type="molecule type" value="Genomic_DNA"/>
</dbReference>
<dbReference type="InterPro" id="IPR008979">
    <property type="entry name" value="Galactose-bd-like_sf"/>
</dbReference>
<dbReference type="PANTHER" id="PTHR46323">
    <property type="entry name" value="BETA-GALACTOSIDASE"/>
    <property type="match status" value="1"/>
</dbReference>
<comment type="catalytic activity">
    <reaction evidence="1 7">
        <text>Hydrolysis of terminal non-reducing beta-D-galactose residues in beta-D-galactosides.</text>
        <dbReference type="EC" id="3.2.1.23"/>
    </reaction>
</comment>
<keyword evidence="5 7" id="KW-0326">Glycosidase</keyword>
<dbReference type="AlphaFoldDB" id="E9SH61"/>
<dbReference type="PROSITE" id="PS00719">
    <property type="entry name" value="GLYCOSYL_HYDROL_F2_1"/>
    <property type="match status" value="1"/>
</dbReference>
<dbReference type="InterPro" id="IPR017853">
    <property type="entry name" value="GH"/>
</dbReference>
<dbReference type="InterPro" id="IPR006101">
    <property type="entry name" value="Glyco_hydro_2"/>
</dbReference>
<dbReference type="eggNOG" id="COG3250">
    <property type="taxonomic scope" value="Bacteria"/>
</dbReference>
<dbReference type="Gene3D" id="2.70.98.10">
    <property type="match status" value="1"/>
</dbReference>
<dbReference type="EC" id="3.2.1.23" evidence="3 7"/>
<evidence type="ECO:0000256" key="3">
    <source>
        <dbReference type="ARBA" id="ARBA00012756"/>
    </source>
</evidence>
<keyword evidence="10" id="KW-1185">Reference proteome</keyword>
<name>E9SH61_RUMAL</name>
<dbReference type="InterPro" id="IPR006104">
    <property type="entry name" value="Glyco_hydro_2_N"/>
</dbReference>
<dbReference type="Pfam" id="PF02836">
    <property type="entry name" value="Glyco_hydro_2_C"/>
    <property type="match status" value="1"/>
</dbReference>
<evidence type="ECO:0000256" key="6">
    <source>
        <dbReference type="ARBA" id="ARBA00032230"/>
    </source>
</evidence>
<dbReference type="Gene3D" id="2.60.40.10">
    <property type="entry name" value="Immunoglobulins"/>
    <property type="match status" value="1"/>
</dbReference>
<dbReference type="GO" id="GO:0004565">
    <property type="term" value="F:beta-galactosidase activity"/>
    <property type="evidence" value="ECO:0007669"/>
    <property type="project" value="UniProtKB-EC"/>
</dbReference>
<evidence type="ECO:0000256" key="4">
    <source>
        <dbReference type="ARBA" id="ARBA00022801"/>
    </source>
</evidence>
<dbReference type="GO" id="GO:0009341">
    <property type="term" value="C:beta-galactosidase complex"/>
    <property type="evidence" value="ECO:0007669"/>
    <property type="project" value="InterPro"/>
</dbReference>
<dbReference type="Gene3D" id="2.60.120.260">
    <property type="entry name" value="Galactose-binding domain-like"/>
    <property type="match status" value="1"/>
</dbReference>
<dbReference type="InterPro" id="IPR011013">
    <property type="entry name" value="Gal_mutarotase_sf_dom"/>
</dbReference>
<comment type="similarity">
    <text evidence="2 7">Belongs to the glycosyl hydrolase 2 family.</text>
</comment>
<evidence type="ECO:0000256" key="2">
    <source>
        <dbReference type="ARBA" id="ARBA00007401"/>
    </source>
</evidence>
<dbReference type="Pfam" id="PF02837">
    <property type="entry name" value="Glyco_hydro_2_N"/>
    <property type="match status" value="1"/>
</dbReference>
<dbReference type="InterPro" id="IPR014718">
    <property type="entry name" value="GH-type_carb-bd"/>
</dbReference>
<dbReference type="InterPro" id="IPR013783">
    <property type="entry name" value="Ig-like_fold"/>
</dbReference>
<dbReference type="InterPro" id="IPR036156">
    <property type="entry name" value="Beta-gal/glucu_dom_sf"/>
</dbReference>
<protein>
    <recommendedName>
        <fullName evidence="3 7">Beta-galactosidase</fullName>
        <ecNumber evidence="3 7">3.2.1.23</ecNumber>
    </recommendedName>
    <alternativeName>
        <fullName evidence="6 7">Lactase</fullName>
    </alternativeName>
</protein>
<dbReference type="OrthoDB" id="9762066at2"/>
<dbReference type="SUPFAM" id="SSF49303">
    <property type="entry name" value="beta-Galactosidase/glucuronidase domain"/>
    <property type="match status" value="1"/>
</dbReference>
<dbReference type="PANTHER" id="PTHR46323:SF2">
    <property type="entry name" value="BETA-GALACTOSIDASE"/>
    <property type="match status" value="1"/>
</dbReference>
<dbReference type="RefSeq" id="WP_002852790.1">
    <property type="nucleotide sequence ID" value="NZ_ADKM02000130.1"/>
</dbReference>
<dbReference type="InterPro" id="IPR004199">
    <property type="entry name" value="B-gal_small/dom_5"/>
</dbReference>
<feature type="domain" description="Beta galactosidase small chain/" evidence="8">
    <location>
        <begin position="705"/>
        <end position="972"/>
    </location>
</feature>
<sequence length="974" mass="110702">MNISQIAEKGSPKSFLTLHEDPAVQEKGTLAPRAYFVPFAPTQRIGTPREKSERLELLNGEWEFEYFDSVIDLPDRFTEMPFTKCIPVPSNWQLHGFDKPQYTNVNYPIPFDPPFVPDDIPVGVYRRRYLNKSDGMSKILVFEGADSCLYLFVNGRFVGYTQVSHRMTEFDLTEHLREGENSIVCVVLKWCDGTYLEDQDKFRLSGIFRDVYMLSRPAGAVDNYRVCADMSGEITVEVTGASAVVELYDGDTLICGGKAEEGNAFTAKIDEPKLWSAECPYLYTLVLKTDDEVIYDRVGFRTVKIENGVFTVNGKKVKIFGVNRHDSYPDTGYYADEAKMRRDLELMKAHNINAVRTSHYPNAPRFYELCDEYGFYVIDEADIESHGCVNVYQNLRWDREGGTYNGIALTASDPMFREGILHRHRLLVKRDINRPCVVFWSLGNESGWGTNFREGAQLVKSLDSTRPVHYESTHCLDGTPDDVLDVVSEMYTSVEGMQEFLQKEGEKRPFILCEYSHAMGNSSGDMEDYMQMFMSDDRFIGGLVWEWCDHAFPVGEDENGVKYGYGGDFGELHDDGNFCCDGLVYPDRTPHTGLLEVKQVYRPVRVVKRGGEYYMQSKLHFVSAEERYELRANGEVIGFELPPEGECKVVLPDDISGDSIKFTLNDRRDGHEVCFDQFLLSEEDISPAKTSANVEDVIENGLTFEVRAGGARFVFDRRKAEFTVIERGGNILEKPMAFNFFRAPTDNDTMRGDWDRLYMRSPAVKVYETVLTREDGCAVIRAKTAYGRSIFAPFARVDAEYRIDGEGRLTITASLDADDEKLAVLPRFGLRLFLDKAYDTADYRGYGPTESYIDKHQACRYGDHSAKISQLYEPYLRPQENGSHWGTKRLKVSGGRNEIVITSAEGLSFSLSEYTQEEMASKRHRFELEKCGYSVLCADFAMAGVGSNSCGPLLMEKYRVPLKGGRWSMTIEVR</sequence>
<evidence type="ECO:0000313" key="10">
    <source>
        <dbReference type="Proteomes" id="UP000004259"/>
    </source>
</evidence>
<evidence type="ECO:0000313" key="9">
    <source>
        <dbReference type="EMBL" id="EGC01344.1"/>
    </source>
</evidence>
<dbReference type="SUPFAM" id="SSF74650">
    <property type="entry name" value="Galactose mutarotase-like"/>
    <property type="match status" value="1"/>
</dbReference>
<dbReference type="Pfam" id="PF02929">
    <property type="entry name" value="Bgal_small_N"/>
    <property type="match status" value="1"/>
</dbReference>
<gene>
    <name evidence="9" type="ORF">CUS_7589</name>
</gene>
<dbReference type="SMART" id="SM01038">
    <property type="entry name" value="Bgal_small_N"/>
    <property type="match status" value="1"/>
</dbReference>
<dbReference type="SUPFAM" id="SSF51445">
    <property type="entry name" value="(Trans)glycosidases"/>
    <property type="match status" value="1"/>
</dbReference>
<dbReference type="PRINTS" id="PR00132">
    <property type="entry name" value="GLHYDRLASE2"/>
</dbReference>
<evidence type="ECO:0000256" key="1">
    <source>
        <dbReference type="ARBA" id="ARBA00001412"/>
    </source>
</evidence>
<dbReference type="InterPro" id="IPR023230">
    <property type="entry name" value="Glyco_hydro_2_CS"/>
</dbReference>
<evidence type="ECO:0000256" key="5">
    <source>
        <dbReference type="ARBA" id="ARBA00023295"/>
    </source>
</evidence>
<dbReference type="SUPFAM" id="SSF49785">
    <property type="entry name" value="Galactose-binding domain-like"/>
    <property type="match status" value="1"/>
</dbReference>
<organism evidence="9 10">
    <name type="scientific">Ruminococcus albus 8</name>
    <dbReference type="NCBI Taxonomy" id="246199"/>
    <lineage>
        <taxon>Bacteria</taxon>
        <taxon>Bacillati</taxon>
        <taxon>Bacillota</taxon>
        <taxon>Clostridia</taxon>
        <taxon>Eubacteriales</taxon>
        <taxon>Oscillospiraceae</taxon>
        <taxon>Ruminococcus</taxon>
    </lineage>
</organism>
<dbReference type="Gene3D" id="3.20.20.80">
    <property type="entry name" value="Glycosidases"/>
    <property type="match status" value="1"/>
</dbReference>
<proteinExistence type="inferred from homology"/>
<dbReference type="GO" id="GO:0005990">
    <property type="term" value="P:lactose catabolic process"/>
    <property type="evidence" value="ECO:0007669"/>
    <property type="project" value="TreeGrafter"/>
</dbReference>
<dbReference type="InterPro" id="IPR006103">
    <property type="entry name" value="Glyco_hydro_2_cat"/>
</dbReference>
<keyword evidence="4 7" id="KW-0378">Hydrolase</keyword>